<evidence type="ECO:0000313" key="2">
    <source>
        <dbReference type="EMBL" id="BAU16716.1"/>
    </source>
</evidence>
<evidence type="ECO:0008006" key="5">
    <source>
        <dbReference type="Google" id="ProtNLM"/>
    </source>
</evidence>
<dbReference type="STRING" id="28131.BWX40_06800"/>
<evidence type="ECO:0000313" key="3">
    <source>
        <dbReference type="Proteomes" id="UP000217431"/>
    </source>
</evidence>
<dbReference type="AlphaFoldDB" id="A0A0S3UGR1"/>
<sequence length="138" mass="16129">MKRILIVIIAFVSAISLFAQHKFDPEKFKAELHQYIVSSAKLTEQESAKLLPIYDEMMTKQRAIHDQLRKLQSSNPGNNKGAKKAILEIDDLHIQMKQIEKNYHIKMLNVVSAMKLSEVLKAERHFHRKYFRNAAKKR</sequence>
<protein>
    <recommendedName>
        <fullName evidence="5">Periplasmic heavy metal sensor</fullName>
    </recommendedName>
</protein>
<gene>
    <name evidence="1" type="ORF">CTM50_04895</name>
    <name evidence="2" type="ORF">PIOMA14_I_0207</name>
</gene>
<reference evidence="1 4" key="2">
    <citation type="submission" date="2017-11" db="EMBL/GenBank/DDBJ databases">
        <title>Genome sequencing of Prevotella intermedia KCOM 2033.</title>
        <authorList>
            <person name="Kook J.-K."/>
            <person name="Park S.-N."/>
            <person name="Lim Y.K."/>
        </authorList>
    </citation>
    <scope>NUCLEOTIDE SEQUENCE [LARGE SCALE GENOMIC DNA]</scope>
    <source>
        <strain evidence="1 4">KCOM 2033</strain>
    </source>
</reference>
<organism evidence="2 3">
    <name type="scientific">Prevotella intermedia</name>
    <dbReference type="NCBI Taxonomy" id="28131"/>
    <lineage>
        <taxon>Bacteria</taxon>
        <taxon>Pseudomonadati</taxon>
        <taxon>Bacteroidota</taxon>
        <taxon>Bacteroidia</taxon>
        <taxon>Bacteroidales</taxon>
        <taxon>Prevotellaceae</taxon>
        <taxon>Prevotella</taxon>
    </lineage>
</organism>
<dbReference type="RefSeq" id="WP_096404845.1">
    <property type="nucleotide sequence ID" value="NZ_AP014597.1"/>
</dbReference>
<dbReference type="Proteomes" id="UP000229323">
    <property type="component" value="Chromosome"/>
</dbReference>
<proteinExistence type="predicted"/>
<reference evidence="2 3" key="1">
    <citation type="journal article" date="2016" name="DNA Res.">
        <title>The complete genome sequencing of Prevotella intermedia strain OMA14 and a subsequent fine-scale, intra-species genomic comparison reveal an unusual amplification of conjugative and mobile transposons and identify a novel Prevotella-lineage-specific repeat.</title>
        <authorList>
            <person name="Naito M."/>
            <person name="Ogura Y."/>
            <person name="Itoh T."/>
            <person name="Shoji M."/>
            <person name="Okamoto M."/>
            <person name="Hayashi T."/>
            <person name="Nakayama K."/>
        </authorList>
    </citation>
    <scope>NUCLEOTIDE SEQUENCE [LARGE SCALE GENOMIC DNA]</scope>
    <source>
        <strain evidence="2 3">OMA14</strain>
    </source>
</reference>
<evidence type="ECO:0000313" key="4">
    <source>
        <dbReference type="Proteomes" id="UP000229323"/>
    </source>
</evidence>
<dbReference type="Proteomes" id="UP000217431">
    <property type="component" value="Chromosome I"/>
</dbReference>
<dbReference type="EMBL" id="AP014597">
    <property type="protein sequence ID" value="BAU16716.1"/>
    <property type="molecule type" value="Genomic_DNA"/>
</dbReference>
<accession>A0A0S3UGR1</accession>
<evidence type="ECO:0000313" key="1">
    <source>
        <dbReference type="EMBL" id="ATV52428.1"/>
    </source>
</evidence>
<dbReference type="EMBL" id="CP024696">
    <property type="protein sequence ID" value="ATV52428.1"/>
    <property type="molecule type" value="Genomic_DNA"/>
</dbReference>
<name>A0A0S3UGR1_PREIN</name>